<dbReference type="EMBL" id="JAVHJM010000004">
    <property type="protein sequence ID" value="KAK6514994.1"/>
    <property type="molecule type" value="Genomic_DNA"/>
</dbReference>
<dbReference type="PANTHER" id="PTHR45348:SF5">
    <property type="entry name" value="OXIDOREDUCTASE, PUTATIVE (AFU_ORTHOLOGUE AFUA_8G01420)-RELATED"/>
    <property type="match status" value="1"/>
</dbReference>
<gene>
    <name evidence="4" type="ORF">TWF506_007349</name>
</gene>
<feature type="domain" description="Enoyl reductase (ER)" evidence="3">
    <location>
        <begin position="42"/>
        <end position="363"/>
    </location>
</feature>
<dbReference type="Proteomes" id="UP001307849">
    <property type="component" value="Unassembled WGS sequence"/>
</dbReference>
<dbReference type="GO" id="GO:0016651">
    <property type="term" value="F:oxidoreductase activity, acting on NAD(P)H"/>
    <property type="evidence" value="ECO:0007669"/>
    <property type="project" value="InterPro"/>
</dbReference>
<comment type="similarity">
    <text evidence="1">Belongs to the zinc-containing alcohol dehydrogenase family.</text>
</comment>
<comment type="caution">
    <text evidence="4">The sequence shown here is derived from an EMBL/GenBank/DDBJ whole genome shotgun (WGS) entry which is preliminary data.</text>
</comment>
<evidence type="ECO:0000313" key="4">
    <source>
        <dbReference type="EMBL" id="KAK6514994.1"/>
    </source>
</evidence>
<dbReference type="AlphaFoldDB" id="A0AAN8RN66"/>
<name>A0AAN8RN66_9PEZI</name>
<dbReference type="InterPro" id="IPR036291">
    <property type="entry name" value="NAD(P)-bd_dom_sf"/>
</dbReference>
<dbReference type="InterPro" id="IPR020843">
    <property type="entry name" value="ER"/>
</dbReference>
<dbReference type="Gene3D" id="3.90.180.10">
    <property type="entry name" value="Medium-chain alcohol dehydrogenases, catalytic domain"/>
    <property type="match status" value="1"/>
</dbReference>
<dbReference type="InterPro" id="IPR011032">
    <property type="entry name" value="GroES-like_sf"/>
</dbReference>
<dbReference type="Pfam" id="PF08240">
    <property type="entry name" value="ADH_N"/>
    <property type="match status" value="1"/>
</dbReference>
<proteinExistence type="inferred from homology"/>
<evidence type="ECO:0000313" key="5">
    <source>
        <dbReference type="Proteomes" id="UP001307849"/>
    </source>
</evidence>
<dbReference type="InterPro" id="IPR013154">
    <property type="entry name" value="ADH-like_N"/>
</dbReference>
<dbReference type="SMART" id="SM00829">
    <property type="entry name" value="PKS_ER"/>
    <property type="match status" value="1"/>
</dbReference>
<evidence type="ECO:0000256" key="1">
    <source>
        <dbReference type="ARBA" id="ARBA00008072"/>
    </source>
</evidence>
<evidence type="ECO:0000259" key="3">
    <source>
        <dbReference type="SMART" id="SM00829"/>
    </source>
</evidence>
<sequence>MDSGKSNSFRSFQTSDSQYQPLPFFRMKELQVKNDANGKVVGQLVEVPKPTPGPDDVLIKVVVTGTNPKDWKYINAEKAFNSGDDIAGIVDAVGENVASFRPGDRVAAFHVMLTEHGSFAEYAVAPATTTFHIPSSLSFEDAATIPLVTYTVAIALYQDLGLPAPWSRRSGESIPLVVYGGSTSVGLTALKFARLSGFSPLITIAGGSKGIIEKDNLADVIIDYRNNPNIAEDVKKALNGKELHHAFDAFSEHPSAEPLAANLSPNGKLVGILPYQEALPNGHKLKFAYVGSGHKVYPKLNTEEEFKADRDLVQVFSSYLEKLLREGRFKTHPIEVLPGGLNGIPEGLNRLKEQKVKASKLVARIAETQGL</sequence>
<keyword evidence="2" id="KW-0560">Oxidoreductase</keyword>
<protein>
    <recommendedName>
        <fullName evidence="3">Enoyl reductase (ER) domain-containing protein</fullName>
    </recommendedName>
</protein>
<dbReference type="InterPro" id="IPR047122">
    <property type="entry name" value="Trans-enoyl_RdTase-like"/>
</dbReference>
<dbReference type="Gene3D" id="3.40.50.720">
    <property type="entry name" value="NAD(P)-binding Rossmann-like Domain"/>
    <property type="match status" value="1"/>
</dbReference>
<accession>A0AAN8RN66</accession>
<evidence type="ECO:0000256" key="2">
    <source>
        <dbReference type="ARBA" id="ARBA00023002"/>
    </source>
</evidence>
<organism evidence="4 5">
    <name type="scientific">Arthrobotrys conoides</name>
    <dbReference type="NCBI Taxonomy" id="74498"/>
    <lineage>
        <taxon>Eukaryota</taxon>
        <taxon>Fungi</taxon>
        <taxon>Dikarya</taxon>
        <taxon>Ascomycota</taxon>
        <taxon>Pezizomycotina</taxon>
        <taxon>Orbiliomycetes</taxon>
        <taxon>Orbiliales</taxon>
        <taxon>Orbiliaceae</taxon>
        <taxon>Arthrobotrys</taxon>
    </lineage>
</organism>
<dbReference type="SUPFAM" id="SSF50129">
    <property type="entry name" value="GroES-like"/>
    <property type="match status" value="1"/>
</dbReference>
<dbReference type="PANTHER" id="PTHR45348">
    <property type="entry name" value="HYPOTHETICAL OXIDOREDUCTASE (EUROFUNG)"/>
    <property type="match status" value="1"/>
</dbReference>
<keyword evidence="5" id="KW-1185">Reference proteome</keyword>
<reference evidence="4 5" key="1">
    <citation type="submission" date="2019-10" db="EMBL/GenBank/DDBJ databases">
        <authorList>
            <person name="Palmer J.M."/>
        </authorList>
    </citation>
    <scope>NUCLEOTIDE SEQUENCE [LARGE SCALE GENOMIC DNA]</scope>
    <source>
        <strain evidence="4 5">TWF506</strain>
    </source>
</reference>
<dbReference type="SUPFAM" id="SSF51735">
    <property type="entry name" value="NAD(P)-binding Rossmann-fold domains"/>
    <property type="match status" value="1"/>
</dbReference>
<dbReference type="CDD" id="cd08249">
    <property type="entry name" value="enoyl_reductase_like"/>
    <property type="match status" value="1"/>
</dbReference>